<dbReference type="PRINTS" id="PR00778">
    <property type="entry name" value="HTHARSR"/>
</dbReference>
<dbReference type="Pfam" id="PF01022">
    <property type="entry name" value="HTH_5"/>
    <property type="match status" value="1"/>
</dbReference>
<evidence type="ECO:0000313" key="5">
    <source>
        <dbReference type="EMBL" id="CEP26526.1"/>
    </source>
</evidence>
<dbReference type="InterPro" id="IPR051011">
    <property type="entry name" value="Metal_resp_trans_reg"/>
</dbReference>
<feature type="domain" description="HTH arsR-type" evidence="4">
    <location>
        <begin position="18"/>
        <end position="114"/>
    </location>
</feature>
<proteinExistence type="predicted"/>
<dbReference type="GO" id="GO:0003700">
    <property type="term" value="F:DNA-binding transcription factor activity"/>
    <property type="evidence" value="ECO:0007669"/>
    <property type="project" value="InterPro"/>
</dbReference>
<dbReference type="PANTHER" id="PTHR43132">
    <property type="entry name" value="ARSENICAL RESISTANCE OPERON REPRESSOR ARSR-RELATED"/>
    <property type="match status" value="1"/>
</dbReference>
<evidence type="ECO:0000256" key="2">
    <source>
        <dbReference type="ARBA" id="ARBA00023125"/>
    </source>
</evidence>
<name>A0A068VV84_PROFF</name>
<dbReference type="GeneID" id="61221417"/>
<protein>
    <submittedName>
        <fullName evidence="5">Transcriptional regulator ArsR</fullName>
    </submittedName>
</protein>
<dbReference type="AlphaFoldDB" id="A0A068VV84"/>
<keyword evidence="3" id="KW-0804">Transcription</keyword>
<dbReference type="PANTHER" id="PTHR43132:SF2">
    <property type="entry name" value="ARSENICAL RESISTANCE OPERON REPRESSOR ARSR-RELATED"/>
    <property type="match status" value="1"/>
</dbReference>
<gene>
    <name evidence="5" type="primary">arsR6</name>
    <name evidence="5" type="ORF">PFCIRM138_08035</name>
</gene>
<dbReference type="InterPro" id="IPR036388">
    <property type="entry name" value="WH-like_DNA-bd_sf"/>
</dbReference>
<dbReference type="InterPro" id="IPR001845">
    <property type="entry name" value="HTH_ArsR_DNA-bd_dom"/>
</dbReference>
<reference evidence="5" key="1">
    <citation type="submission" date="2014-08" db="EMBL/GenBank/DDBJ databases">
        <authorList>
            <person name="Falentin Helene"/>
        </authorList>
    </citation>
    <scope>NUCLEOTIDE SEQUENCE</scope>
</reference>
<organism evidence="5">
    <name type="scientific">Propionibacterium freudenreichii subsp. freudenreichii</name>
    <dbReference type="NCBI Taxonomy" id="66712"/>
    <lineage>
        <taxon>Bacteria</taxon>
        <taxon>Bacillati</taxon>
        <taxon>Actinomycetota</taxon>
        <taxon>Actinomycetes</taxon>
        <taxon>Propionibacteriales</taxon>
        <taxon>Propionibacteriaceae</taxon>
        <taxon>Propionibacterium</taxon>
    </lineage>
</organism>
<evidence type="ECO:0000259" key="4">
    <source>
        <dbReference type="PROSITE" id="PS50987"/>
    </source>
</evidence>
<dbReference type="CDD" id="cd00090">
    <property type="entry name" value="HTH_ARSR"/>
    <property type="match status" value="1"/>
</dbReference>
<dbReference type="NCBIfam" id="NF033788">
    <property type="entry name" value="HTH_metalloreg"/>
    <property type="match status" value="1"/>
</dbReference>
<keyword evidence="1" id="KW-0805">Transcription regulation</keyword>
<dbReference type="EMBL" id="LM676414">
    <property type="protein sequence ID" value="CEP26526.1"/>
    <property type="molecule type" value="Genomic_DNA"/>
</dbReference>
<keyword evidence="2" id="KW-0238">DNA-binding</keyword>
<dbReference type="Gene3D" id="1.10.10.10">
    <property type="entry name" value="Winged helix-like DNA-binding domain superfamily/Winged helix DNA-binding domain"/>
    <property type="match status" value="1"/>
</dbReference>
<dbReference type="SUPFAM" id="SSF46785">
    <property type="entry name" value="Winged helix' DNA-binding domain"/>
    <property type="match status" value="1"/>
</dbReference>
<sequence length="124" mass="13232">MATELTATGTPRSTSEALSAERADRVAEVFKALSDPVRVRLMHHISANCCSSVCVCHMPADLGITQPTLSYHLTRLLKAGLISREMRGKWAHYTATAHGLDVVRAFMDGLGAVGPGTCDATDCC</sequence>
<evidence type="ECO:0000256" key="1">
    <source>
        <dbReference type="ARBA" id="ARBA00023015"/>
    </source>
</evidence>
<dbReference type="RefSeq" id="WP_013161839.1">
    <property type="nucleotide sequence ID" value="NZ_HG975508.1"/>
</dbReference>
<dbReference type="SMART" id="SM00418">
    <property type="entry name" value="HTH_ARSR"/>
    <property type="match status" value="1"/>
</dbReference>
<dbReference type="InterPro" id="IPR011991">
    <property type="entry name" value="ArsR-like_HTH"/>
</dbReference>
<evidence type="ECO:0000256" key="3">
    <source>
        <dbReference type="ARBA" id="ARBA00023163"/>
    </source>
</evidence>
<dbReference type="GO" id="GO:0003677">
    <property type="term" value="F:DNA binding"/>
    <property type="evidence" value="ECO:0007669"/>
    <property type="project" value="UniProtKB-KW"/>
</dbReference>
<accession>A0A068VV84</accession>
<dbReference type="PROSITE" id="PS50987">
    <property type="entry name" value="HTH_ARSR_2"/>
    <property type="match status" value="1"/>
</dbReference>
<dbReference type="InterPro" id="IPR036390">
    <property type="entry name" value="WH_DNA-bd_sf"/>
</dbReference>